<dbReference type="eggNOG" id="COG0642">
    <property type="taxonomic scope" value="Bacteria"/>
</dbReference>
<evidence type="ECO:0000256" key="3">
    <source>
        <dbReference type="ARBA" id="ARBA00012438"/>
    </source>
</evidence>
<comment type="catalytic activity">
    <reaction evidence="1">
        <text>ATP + protein L-histidine = ADP + protein N-phospho-L-histidine.</text>
        <dbReference type="EC" id="2.7.13.3"/>
    </reaction>
</comment>
<dbReference type="InterPro" id="IPR003594">
    <property type="entry name" value="HATPase_dom"/>
</dbReference>
<dbReference type="Pfam" id="PF00512">
    <property type="entry name" value="HisKA"/>
    <property type="match status" value="1"/>
</dbReference>
<evidence type="ECO:0000256" key="4">
    <source>
        <dbReference type="ARBA" id="ARBA00022475"/>
    </source>
</evidence>
<keyword evidence="5" id="KW-0597">Phosphoprotein</keyword>
<dbReference type="InterPro" id="IPR004358">
    <property type="entry name" value="Sig_transdc_His_kin-like_C"/>
</dbReference>
<dbReference type="Gene3D" id="3.30.565.10">
    <property type="entry name" value="Histidine kinase-like ATPase, C-terminal domain"/>
    <property type="match status" value="1"/>
</dbReference>
<keyword evidence="8 12" id="KW-0418">Kinase</keyword>
<keyword evidence="10" id="KW-1133">Transmembrane helix</keyword>
<dbReference type="Gene3D" id="1.10.287.130">
    <property type="match status" value="1"/>
</dbReference>
<feature type="transmembrane region" description="Helical" evidence="10">
    <location>
        <begin position="169"/>
        <end position="191"/>
    </location>
</feature>
<dbReference type="STRING" id="217511.GCA_001463845_03059"/>
<dbReference type="PRINTS" id="PR00344">
    <property type="entry name" value="BCTRLSENSOR"/>
</dbReference>
<dbReference type="InterPro" id="IPR036890">
    <property type="entry name" value="HATPase_C_sf"/>
</dbReference>
<keyword evidence="13" id="KW-1185">Reference proteome</keyword>
<evidence type="ECO:0000259" key="11">
    <source>
        <dbReference type="PROSITE" id="PS50109"/>
    </source>
</evidence>
<comment type="caution">
    <text evidence="12">The sequence shown here is derived from an EMBL/GenBank/DDBJ whole genome shotgun (WGS) entry which is preliminary data.</text>
</comment>
<proteinExistence type="predicted"/>
<evidence type="ECO:0000256" key="7">
    <source>
        <dbReference type="ARBA" id="ARBA00022741"/>
    </source>
</evidence>
<dbReference type="SUPFAM" id="SSF55874">
    <property type="entry name" value="ATPase domain of HSP90 chaperone/DNA topoisomerase II/histidine kinase"/>
    <property type="match status" value="1"/>
</dbReference>
<keyword evidence="6" id="KW-0808">Transferase</keyword>
<dbReference type="NCBIfam" id="NF033792">
    <property type="entry name" value="ActS_PrrB_HisK"/>
    <property type="match status" value="1"/>
</dbReference>
<accession>Q0FYD3</accession>
<feature type="transmembrane region" description="Helical" evidence="10">
    <location>
        <begin position="137"/>
        <end position="157"/>
    </location>
</feature>
<dbReference type="GO" id="GO:0005524">
    <property type="term" value="F:ATP binding"/>
    <property type="evidence" value="ECO:0007669"/>
    <property type="project" value="UniProtKB-KW"/>
</dbReference>
<dbReference type="InterPro" id="IPR050980">
    <property type="entry name" value="2C_sensor_his_kinase"/>
</dbReference>
<feature type="transmembrane region" description="Helical" evidence="10">
    <location>
        <begin position="58"/>
        <end position="76"/>
    </location>
</feature>
<evidence type="ECO:0000313" key="12">
    <source>
        <dbReference type="EMBL" id="EAU40062.1"/>
    </source>
</evidence>
<dbReference type="SMART" id="SM00388">
    <property type="entry name" value="HisKA"/>
    <property type="match status" value="1"/>
</dbReference>
<dbReference type="AlphaFoldDB" id="Q0FYD3"/>
<keyword evidence="9" id="KW-0067">ATP-binding</keyword>
<gene>
    <name evidence="12" type="ORF">FP2506_02435</name>
</gene>
<evidence type="ECO:0000256" key="6">
    <source>
        <dbReference type="ARBA" id="ARBA00022679"/>
    </source>
</evidence>
<dbReference type="Proteomes" id="UP000004310">
    <property type="component" value="Unassembled WGS sequence"/>
</dbReference>
<feature type="transmembrane region" description="Helical" evidence="10">
    <location>
        <begin position="34"/>
        <end position="52"/>
    </location>
</feature>
<dbReference type="CDD" id="cd00082">
    <property type="entry name" value="HisKA"/>
    <property type="match status" value="1"/>
</dbReference>
<dbReference type="PROSITE" id="PS50109">
    <property type="entry name" value="HIS_KIN"/>
    <property type="match status" value="1"/>
</dbReference>
<evidence type="ECO:0000256" key="2">
    <source>
        <dbReference type="ARBA" id="ARBA00004651"/>
    </source>
</evidence>
<evidence type="ECO:0000256" key="1">
    <source>
        <dbReference type="ARBA" id="ARBA00000085"/>
    </source>
</evidence>
<dbReference type="RefSeq" id="WP_007065635.1">
    <property type="nucleotide sequence ID" value="NZ_DS022272.1"/>
</dbReference>
<dbReference type="EMBL" id="AATP01000010">
    <property type="protein sequence ID" value="EAU40062.1"/>
    <property type="molecule type" value="Genomic_DNA"/>
</dbReference>
<evidence type="ECO:0000313" key="13">
    <source>
        <dbReference type="Proteomes" id="UP000004310"/>
    </source>
</evidence>
<sequence>MDTTTRQSFDLRLPPFVTTMRESQRLRLATLVRLRWLSVAGQIATVIFVAWGVWWPIPAWYCLALIAASVALNIYLTTQFPASRRLSPGAAAGVLTFDILQPTGLLYLTGGLNNPFSVFLIVPCLIASATQPPATTFGLGFLATVCATGLAIFHLPLPWPDGQSFELPAVYLAGLWYAIVGTLVFSAIYVYRVAAESRALADALSATELVLQREQHISALDGLAAAAAHELGTPLATIALATKEMSRTVPKDSPLRDDIDLLLEQSERCREILRQLSSLSSSSESHMAKLPLLSLIDEVAEPHRNFGVTVAVETSGDGAEPVTRRNAGVLYGLGNIVENAVDFAQSAVMIEVMWSETNVSVTVKDDGPGFNADVLARIGDPYMPDKLRSDRRAGGGLGLGVFIAKTLLERSGAAIRFENRRDRDKSVGERNGAIVTVEWARTAFEEGGSLARMSQTD</sequence>
<keyword evidence="10" id="KW-0472">Membrane</keyword>
<feature type="domain" description="Histidine kinase" evidence="11">
    <location>
        <begin position="226"/>
        <end position="443"/>
    </location>
</feature>
<dbReference type="SUPFAM" id="SSF47384">
    <property type="entry name" value="Homodimeric domain of signal transducing histidine kinase"/>
    <property type="match status" value="1"/>
</dbReference>
<dbReference type="SMART" id="SM00387">
    <property type="entry name" value="HATPase_c"/>
    <property type="match status" value="1"/>
</dbReference>
<dbReference type="GO" id="GO:0005886">
    <property type="term" value="C:plasma membrane"/>
    <property type="evidence" value="ECO:0007669"/>
    <property type="project" value="UniProtKB-SubCell"/>
</dbReference>
<keyword evidence="4" id="KW-1003">Cell membrane</keyword>
<dbReference type="InterPro" id="IPR005467">
    <property type="entry name" value="His_kinase_dom"/>
</dbReference>
<dbReference type="EC" id="2.7.13.3" evidence="3"/>
<evidence type="ECO:0000256" key="9">
    <source>
        <dbReference type="ARBA" id="ARBA00022840"/>
    </source>
</evidence>
<dbReference type="InterPro" id="IPR047770">
    <property type="entry name" value="RegB"/>
</dbReference>
<evidence type="ECO:0000256" key="8">
    <source>
        <dbReference type="ARBA" id="ARBA00022777"/>
    </source>
</evidence>
<organism evidence="12 13">
    <name type="scientific">Fulvimarina pelagi HTCC2506</name>
    <dbReference type="NCBI Taxonomy" id="314231"/>
    <lineage>
        <taxon>Bacteria</taxon>
        <taxon>Pseudomonadati</taxon>
        <taxon>Pseudomonadota</taxon>
        <taxon>Alphaproteobacteria</taxon>
        <taxon>Hyphomicrobiales</taxon>
        <taxon>Aurantimonadaceae</taxon>
        <taxon>Fulvimarina</taxon>
    </lineage>
</organism>
<dbReference type="InterPro" id="IPR036097">
    <property type="entry name" value="HisK_dim/P_sf"/>
</dbReference>
<evidence type="ECO:0000256" key="5">
    <source>
        <dbReference type="ARBA" id="ARBA00022553"/>
    </source>
</evidence>
<dbReference type="PANTHER" id="PTHR44936:SF10">
    <property type="entry name" value="SENSOR PROTEIN RSTB"/>
    <property type="match status" value="1"/>
</dbReference>
<dbReference type="GO" id="GO:0000155">
    <property type="term" value="F:phosphorelay sensor kinase activity"/>
    <property type="evidence" value="ECO:0007669"/>
    <property type="project" value="InterPro"/>
</dbReference>
<reference evidence="12 13" key="1">
    <citation type="journal article" date="2010" name="J. Bacteriol.">
        <title>Genome sequence of Fulvimarina pelagi HTCC2506T, a Mn(II)-oxidizing alphaproteobacterium possessing an aerobic anoxygenic photosynthetic gene cluster and Xanthorhodopsin.</title>
        <authorList>
            <person name="Kang I."/>
            <person name="Oh H.M."/>
            <person name="Lim S.I."/>
            <person name="Ferriera S."/>
            <person name="Giovannoni S.J."/>
            <person name="Cho J.C."/>
        </authorList>
    </citation>
    <scope>NUCLEOTIDE SEQUENCE [LARGE SCALE GENOMIC DNA]</scope>
    <source>
        <strain evidence="12 13">HTCC2506</strain>
    </source>
</reference>
<keyword evidence="7" id="KW-0547">Nucleotide-binding</keyword>
<protein>
    <recommendedName>
        <fullName evidence="3">histidine kinase</fullName>
        <ecNumber evidence="3">2.7.13.3</ecNumber>
    </recommendedName>
</protein>
<name>Q0FYD3_9HYPH</name>
<dbReference type="InterPro" id="IPR003661">
    <property type="entry name" value="HisK_dim/P_dom"/>
</dbReference>
<dbReference type="HOGENOM" id="CLU_046130_1_1_5"/>
<keyword evidence="10" id="KW-0812">Transmembrane</keyword>
<dbReference type="Pfam" id="PF02518">
    <property type="entry name" value="HATPase_c"/>
    <property type="match status" value="1"/>
</dbReference>
<comment type="subcellular location">
    <subcellularLocation>
        <location evidence="2">Cell membrane</location>
        <topology evidence="2">Multi-pass membrane protein</topology>
    </subcellularLocation>
</comment>
<evidence type="ECO:0000256" key="10">
    <source>
        <dbReference type="SAM" id="Phobius"/>
    </source>
</evidence>
<dbReference type="PANTHER" id="PTHR44936">
    <property type="entry name" value="SENSOR PROTEIN CREC"/>
    <property type="match status" value="1"/>
</dbReference>